<dbReference type="InterPro" id="IPR047057">
    <property type="entry name" value="MerR_fam"/>
</dbReference>
<evidence type="ECO:0000313" key="5">
    <source>
        <dbReference type="Proteomes" id="UP000186513"/>
    </source>
</evidence>
<dbReference type="SUPFAM" id="SSF46955">
    <property type="entry name" value="Putative DNA-binding domain"/>
    <property type="match status" value="1"/>
</dbReference>
<keyword evidence="5" id="KW-1185">Reference proteome</keyword>
<sequence length="125" mass="14728">MSDERTYTITELAREFDLTPRAIRHYEHEGLLAPGRQGRNRVFTRADRTRLKLVLRGKRLGFSLQETFELFSLYDAARDERPQLVKLLEFLRPKREALLQQRADIDAILKEMDGLEQEAEALLRE</sequence>
<name>A0A1K2HBX2_9NEIS</name>
<dbReference type="RefSeq" id="WP_072427721.1">
    <property type="nucleotide sequence ID" value="NZ_FPKR01000004.1"/>
</dbReference>
<dbReference type="OrthoDB" id="9803659at2"/>
<dbReference type="Proteomes" id="UP000186513">
    <property type="component" value="Unassembled WGS sequence"/>
</dbReference>
<gene>
    <name evidence="4" type="ORF">SAMN02745887_01186</name>
</gene>
<accession>A0A1K2HBX2</accession>
<dbReference type="STRING" id="1121279.SAMN02745887_01186"/>
<evidence type="ECO:0000256" key="2">
    <source>
        <dbReference type="SAM" id="Coils"/>
    </source>
</evidence>
<keyword evidence="1 4" id="KW-0238">DNA-binding</keyword>
<dbReference type="GO" id="GO:0003677">
    <property type="term" value="F:DNA binding"/>
    <property type="evidence" value="ECO:0007669"/>
    <property type="project" value="UniProtKB-KW"/>
</dbReference>
<protein>
    <submittedName>
        <fullName evidence="4">DNA-binding transcriptional regulator, MerR family</fullName>
    </submittedName>
</protein>
<keyword evidence="2" id="KW-0175">Coiled coil</keyword>
<dbReference type="Gene3D" id="1.10.1660.10">
    <property type="match status" value="1"/>
</dbReference>
<organism evidence="4 5">
    <name type="scientific">Chitinimonas taiwanensis DSM 18899</name>
    <dbReference type="NCBI Taxonomy" id="1121279"/>
    <lineage>
        <taxon>Bacteria</taxon>
        <taxon>Pseudomonadati</taxon>
        <taxon>Pseudomonadota</taxon>
        <taxon>Betaproteobacteria</taxon>
        <taxon>Neisseriales</taxon>
        <taxon>Chitinibacteraceae</taxon>
        <taxon>Chitinimonas</taxon>
    </lineage>
</organism>
<evidence type="ECO:0000313" key="4">
    <source>
        <dbReference type="EMBL" id="SFZ74259.1"/>
    </source>
</evidence>
<reference evidence="4 5" key="1">
    <citation type="submission" date="2016-11" db="EMBL/GenBank/DDBJ databases">
        <authorList>
            <person name="Jaros S."/>
            <person name="Januszkiewicz K."/>
            <person name="Wedrychowicz H."/>
        </authorList>
    </citation>
    <scope>NUCLEOTIDE SEQUENCE [LARGE SCALE GENOMIC DNA]</scope>
    <source>
        <strain evidence="4 5">DSM 18899</strain>
    </source>
</reference>
<dbReference type="InterPro" id="IPR000551">
    <property type="entry name" value="MerR-type_HTH_dom"/>
</dbReference>
<proteinExistence type="predicted"/>
<dbReference type="InterPro" id="IPR009061">
    <property type="entry name" value="DNA-bd_dom_put_sf"/>
</dbReference>
<feature type="coiled-coil region" evidence="2">
    <location>
        <begin position="98"/>
        <end position="125"/>
    </location>
</feature>
<dbReference type="PANTHER" id="PTHR30204">
    <property type="entry name" value="REDOX-CYCLING DRUG-SENSING TRANSCRIPTIONAL ACTIVATOR SOXR"/>
    <property type="match status" value="1"/>
</dbReference>
<evidence type="ECO:0000259" key="3">
    <source>
        <dbReference type="PROSITE" id="PS50937"/>
    </source>
</evidence>
<dbReference type="EMBL" id="FPKR01000004">
    <property type="protein sequence ID" value="SFZ74259.1"/>
    <property type="molecule type" value="Genomic_DNA"/>
</dbReference>
<dbReference type="SMART" id="SM00422">
    <property type="entry name" value="HTH_MERR"/>
    <property type="match status" value="1"/>
</dbReference>
<dbReference type="CDD" id="cd04776">
    <property type="entry name" value="HTH_GnyR"/>
    <property type="match status" value="1"/>
</dbReference>
<dbReference type="GO" id="GO:0003700">
    <property type="term" value="F:DNA-binding transcription factor activity"/>
    <property type="evidence" value="ECO:0007669"/>
    <property type="project" value="InterPro"/>
</dbReference>
<feature type="domain" description="HTH merR-type" evidence="3">
    <location>
        <begin position="6"/>
        <end position="73"/>
    </location>
</feature>
<dbReference type="Pfam" id="PF13411">
    <property type="entry name" value="MerR_1"/>
    <property type="match status" value="1"/>
</dbReference>
<dbReference type="PROSITE" id="PS50937">
    <property type="entry name" value="HTH_MERR_2"/>
    <property type="match status" value="1"/>
</dbReference>
<evidence type="ECO:0000256" key="1">
    <source>
        <dbReference type="ARBA" id="ARBA00023125"/>
    </source>
</evidence>
<dbReference type="PANTHER" id="PTHR30204:SF58">
    <property type="entry name" value="HTH-TYPE TRANSCRIPTIONAL REGULATOR YFMP"/>
    <property type="match status" value="1"/>
</dbReference>
<dbReference type="AlphaFoldDB" id="A0A1K2HBX2"/>